<keyword evidence="2" id="KW-1185">Reference proteome</keyword>
<proteinExistence type="predicted"/>
<reference evidence="1 2" key="1">
    <citation type="submission" date="2017-06" db="EMBL/GenBank/DDBJ databases">
        <title>Comparative genomic analysis of Ambrosia Fusariam Clade fungi.</title>
        <authorList>
            <person name="Stajich J.E."/>
            <person name="Carrillo J."/>
            <person name="Kijimoto T."/>
            <person name="Eskalen A."/>
            <person name="O'Donnell K."/>
            <person name="Kasson M."/>
        </authorList>
    </citation>
    <scope>NUCLEOTIDE SEQUENCE [LARGE SCALE GENOMIC DNA]</scope>
    <source>
        <strain evidence="1 2">NRRL62579</strain>
    </source>
</reference>
<protein>
    <submittedName>
        <fullName evidence="1">Uncharacterized protein</fullName>
    </submittedName>
</protein>
<organism evidence="1 2">
    <name type="scientific">Fusarium oligoseptatum</name>
    <dbReference type="NCBI Taxonomy" id="2604345"/>
    <lineage>
        <taxon>Eukaryota</taxon>
        <taxon>Fungi</taxon>
        <taxon>Dikarya</taxon>
        <taxon>Ascomycota</taxon>
        <taxon>Pezizomycotina</taxon>
        <taxon>Sordariomycetes</taxon>
        <taxon>Hypocreomycetidae</taxon>
        <taxon>Hypocreales</taxon>
        <taxon>Nectriaceae</taxon>
        <taxon>Fusarium</taxon>
        <taxon>Fusarium solani species complex</taxon>
    </lineage>
</organism>
<evidence type="ECO:0000313" key="2">
    <source>
        <dbReference type="Proteomes" id="UP000287144"/>
    </source>
</evidence>
<comment type="caution">
    <text evidence="1">The sequence shown here is derived from an EMBL/GenBank/DDBJ whole genome shotgun (WGS) entry which is preliminary data.</text>
</comment>
<accession>A0A428TM59</accession>
<gene>
    <name evidence="1" type="ORF">CEP52_007610</name>
</gene>
<dbReference type="Proteomes" id="UP000287144">
    <property type="component" value="Unassembled WGS sequence"/>
</dbReference>
<sequence>MTTDPVSILLLSGSWNRLSCVSLYRRYFSRRHHHWKSLTLVPGLSFYDWILATFRLSNSVNSMSEHLSANNTPIPPTFGTEKFNPWILRWSSCVRSFRDAAGNVKAAKK</sequence>
<dbReference type="EMBL" id="NKCK01000070">
    <property type="protein sequence ID" value="RSM03099.1"/>
    <property type="molecule type" value="Genomic_DNA"/>
</dbReference>
<name>A0A428TM59_9HYPO</name>
<dbReference type="AlphaFoldDB" id="A0A428TM59"/>
<evidence type="ECO:0000313" key="1">
    <source>
        <dbReference type="EMBL" id="RSM03099.1"/>
    </source>
</evidence>